<gene>
    <name evidence="10" type="ORF">EX242_19600</name>
</gene>
<dbReference type="PANTHER" id="PTHR30443:SF4">
    <property type="entry name" value="PHOSPHOETHANOLAMINE TRANSFERASE OPGE-RELATED"/>
    <property type="match status" value="1"/>
</dbReference>
<proteinExistence type="inferred from homology"/>
<sequence>MKQSIELKKYILIILALVILATLSKVMLLGTGNAHPTVREITLVCFLIIILSSSNKAYWYIGFPIIIVNALYTPIGLNFGEPTYQYISSVVATDAMESQEFFTQIPIKNYLFAIFIIVAFIYYRKMTIKNGIFFYKNKTLLVFLAIIALINQSPFKFFDNIYHSILNVKNEVNNLNEFTKKSEWGNSTLKVGTPQYDDYVLIIGESVRRDYMNAYGYPIKNTPFISKTNGVIVEGLTSGGTNTVASLRIMLTQSQKDEWLPNYGLNFVDLAKSAGYKVYWLSNQGFLGEFDTPITFIAKRSDIKKFNKMGAFNSKDTSDFSLVNVFQQELDEKVSKKQKRLFVIHLYGSHPDACARIEDYKNNYRTKDNQFNNISCYVASIEKTDKILGLIYNSLKEQQKQTHRSFSMLYFADHGLSHSLIDDQIKLNLSHVSAKVLNIPLMMFNSDSNTKEIIKSYKSGKLFTTGLANWLNIKNKKIDPNYSLFSSYNDDNLDIFKNKFNELRDGEEDDLPIDIRGK</sequence>
<comment type="subcellular location">
    <subcellularLocation>
        <location evidence="1">Cell membrane</location>
        <topology evidence="1">Multi-pass membrane protein</topology>
    </subcellularLocation>
</comment>
<evidence type="ECO:0000256" key="7">
    <source>
        <dbReference type="ARBA" id="ARBA00038481"/>
    </source>
</evidence>
<comment type="similarity">
    <text evidence="7">Belongs to the phosphoethanolamine transferase family.</text>
</comment>
<dbReference type="GO" id="GO:0009244">
    <property type="term" value="P:lipopolysaccharide core region biosynthetic process"/>
    <property type="evidence" value="ECO:0007669"/>
    <property type="project" value="TreeGrafter"/>
</dbReference>
<dbReference type="AlphaFoldDB" id="A0AAP2K1U0"/>
<reference evidence="10" key="1">
    <citation type="submission" date="2019-02" db="EMBL/GenBank/DDBJ databases">
        <title>Genomic characterization of isolates from hospital effluents in KZN, South Africa.</title>
        <authorList>
            <person name="Ntshobeni N."/>
            <person name="Allam M."/>
            <person name="Ismail A."/>
            <person name="Amoako D."/>
            <person name="Essack S."/>
            <person name="Chenia H."/>
        </authorList>
    </citation>
    <scope>NUCLEOTIDE SEQUENCE</scope>
    <source>
        <strain evidence="10">AFE97_S1</strain>
    </source>
</reference>
<feature type="transmembrane region" description="Helical" evidence="8">
    <location>
        <begin position="58"/>
        <end position="77"/>
    </location>
</feature>
<feature type="domain" description="Sulfatase N-terminal" evidence="9">
    <location>
        <begin position="198"/>
        <end position="471"/>
    </location>
</feature>
<evidence type="ECO:0000256" key="3">
    <source>
        <dbReference type="ARBA" id="ARBA00022679"/>
    </source>
</evidence>
<dbReference type="Proteomes" id="UP000824410">
    <property type="component" value="Unassembled WGS sequence"/>
</dbReference>
<feature type="transmembrane region" description="Helical" evidence="8">
    <location>
        <begin position="135"/>
        <end position="155"/>
    </location>
</feature>
<dbReference type="InterPro" id="IPR017850">
    <property type="entry name" value="Alkaline_phosphatase_core_sf"/>
</dbReference>
<dbReference type="Gene3D" id="3.40.720.10">
    <property type="entry name" value="Alkaline Phosphatase, subunit A"/>
    <property type="match status" value="1"/>
</dbReference>
<name>A0AAP2K1U0_PRORE</name>
<dbReference type="Pfam" id="PF00884">
    <property type="entry name" value="Sulfatase"/>
    <property type="match status" value="1"/>
</dbReference>
<feature type="transmembrane region" description="Helical" evidence="8">
    <location>
        <begin position="10"/>
        <end position="28"/>
    </location>
</feature>
<dbReference type="RefSeq" id="WP_131680758.1">
    <property type="nucleotide sequence ID" value="NZ_SHCY01000007.1"/>
</dbReference>
<keyword evidence="2" id="KW-1003">Cell membrane</keyword>
<dbReference type="SUPFAM" id="SSF53649">
    <property type="entry name" value="Alkaline phosphatase-like"/>
    <property type="match status" value="1"/>
</dbReference>
<evidence type="ECO:0000256" key="8">
    <source>
        <dbReference type="SAM" id="Phobius"/>
    </source>
</evidence>
<keyword evidence="5 8" id="KW-1133">Transmembrane helix</keyword>
<evidence type="ECO:0000256" key="6">
    <source>
        <dbReference type="ARBA" id="ARBA00023136"/>
    </source>
</evidence>
<keyword evidence="4 8" id="KW-0812">Transmembrane</keyword>
<organism evidence="10 11">
    <name type="scientific">Providencia rettgeri</name>
    <dbReference type="NCBI Taxonomy" id="587"/>
    <lineage>
        <taxon>Bacteria</taxon>
        <taxon>Pseudomonadati</taxon>
        <taxon>Pseudomonadota</taxon>
        <taxon>Gammaproteobacteria</taxon>
        <taxon>Enterobacterales</taxon>
        <taxon>Morganellaceae</taxon>
        <taxon>Providencia</taxon>
    </lineage>
</organism>
<evidence type="ECO:0000259" key="9">
    <source>
        <dbReference type="Pfam" id="PF00884"/>
    </source>
</evidence>
<dbReference type="PANTHER" id="PTHR30443">
    <property type="entry name" value="INNER MEMBRANE PROTEIN"/>
    <property type="match status" value="1"/>
</dbReference>
<dbReference type="InterPro" id="IPR058130">
    <property type="entry name" value="PEA_transf_C"/>
</dbReference>
<dbReference type="InterPro" id="IPR000917">
    <property type="entry name" value="Sulfatase_N"/>
</dbReference>
<accession>A0AAP2K1U0</accession>
<evidence type="ECO:0000256" key="4">
    <source>
        <dbReference type="ARBA" id="ARBA00022692"/>
    </source>
</evidence>
<keyword evidence="6 8" id="KW-0472">Membrane</keyword>
<dbReference type="InterPro" id="IPR040423">
    <property type="entry name" value="PEA_transferase"/>
</dbReference>
<evidence type="ECO:0000256" key="1">
    <source>
        <dbReference type="ARBA" id="ARBA00004651"/>
    </source>
</evidence>
<dbReference type="EMBL" id="SHDO01000028">
    <property type="protein sequence ID" value="MBX6982449.1"/>
    <property type="molecule type" value="Genomic_DNA"/>
</dbReference>
<protein>
    <submittedName>
        <fullName evidence="10">Phosphoethanolamine transferase</fullName>
    </submittedName>
</protein>
<evidence type="ECO:0000256" key="2">
    <source>
        <dbReference type="ARBA" id="ARBA00022475"/>
    </source>
</evidence>
<dbReference type="CDD" id="cd16017">
    <property type="entry name" value="LptA"/>
    <property type="match status" value="1"/>
</dbReference>
<dbReference type="GO" id="GO:0016776">
    <property type="term" value="F:phosphotransferase activity, phosphate group as acceptor"/>
    <property type="evidence" value="ECO:0007669"/>
    <property type="project" value="TreeGrafter"/>
</dbReference>
<keyword evidence="3 10" id="KW-0808">Transferase</keyword>
<feature type="transmembrane region" description="Helical" evidence="8">
    <location>
        <begin position="105"/>
        <end position="123"/>
    </location>
</feature>
<dbReference type="GO" id="GO:0005886">
    <property type="term" value="C:plasma membrane"/>
    <property type="evidence" value="ECO:0007669"/>
    <property type="project" value="UniProtKB-SubCell"/>
</dbReference>
<evidence type="ECO:0000313" key="11">
    <source>
        <dbReference type="Proteomes" id="UP000824410"/>
    </source>
</evidence>
<evidence type="ECO:0000313" key="10">
    <source>
        <dbReference type="EMBL" id="MBX6982449.1"/>
    </source>
</evidence>
<evidence type="ECO:0000256" key="5">
    <source>
        <dbReference type="ARBA" id="ARBA00022989"/>
    </source>
</evidence>
<comment type="caution">
    <text evidence="10">The sequence shown here is derived from an EMBL/GenBank/DDBJ whole genome shotgun (WGS) entry which is preliminary data.</text>
</comment>